<name>A0A6A5BII2_NAEFO</name>
<dbReference type="PROSITE" id="PS50132">
    <property type="entry name" value="RGS"/>
    <property type="match status" value="1"/>
</dbReference>
<keyword evidence="2" id="KW-1133">Transmembrane helix</keyword>
<dbReference type="VEuPathDB" id="AmoebaDB:FDP41_006638"/>
<evidence type="ECO:0000259" key="3">
    <source>
        <dbReference type="PROSITE" id="PS50132"/>
    </source>
</evidence>
<dbReference type="AlphaFoldDB" id="A0A6A5BII2"/>
<evidence type="ECO:0000313" key="5">
    <source>
        <dbReference type="Proteomes" id="UP000444721"/>
    </source>
</evidence>
<keyword evidence="2" id="KW-0472">Membrane</keyword>
<feature type="transmembrane region" description="Helical" evidence="2">
    <location>
        <begin position="12"/>
        <end position="36"/>
    </location>
</feature>
<proteinExistence type="predicted"/>
<dbReference type="Gene3D" id="1.10.167.10">
    <property type="entry name" value="Regulator of G-protein Signalling 4, domain 2"/>
    <property type="match status" value="1"/>
</dbReference>
<dbReference type="GeneID" id="68113856"/>
<gene>
    <name evidence="4" type="ORF">FDP41_006638</name>
</gene>
<keyword evidence="2" id="KW-0812">Transmembrane</keyword>
<dbReference type="VEuPathDB" id="AmoebaDB:NF0057880"/>
<comment type="caution">
    <text evidence="4">The sequence shown here is derived from an EMBL/GenBank/DDBJ whole genome shotgun (WGS) entry which is preliminary data.</text>
</comment>
<accession>A0A6A5BII2</accession>
<feature type="compositionally biased region" description="Polar residues" evidence="1">
    <location>
        <begin position="215"/>
        <end position="225"/>
    </location>
</feature>
<evidence type="ECO:0000313" key="4">
    <source>
        <dbReference type="EMBL" id="KAF0974606.1"/>
    </source>
</evidence>
<dbReference type="EMBL" id="VFQX01000052">
    <property type="protein sequence ID" value="KAF0974606.1"/>
    <property type="molecule type" value="Genomic_DNA"/>
</dbReference>
<dbReference type="OrthoDB" id="196547at2759"/>
<feature type="domain" description="RGS" evidence="3">
    <location>
        <begin position="80"/>
        <end position="142"/>
    </location>
</feature>
<protein>
    <recommendedName>
        <fullName evidence="3">RGS domain-containing protein</fullName>
    </recommendedName>
</protein>
<dbReference type="VEuPathDB" id="AmoebaDB:NfTy_088490"/>
<sequence length="235" mass="27343">MTTWFIKTEALYLIPIQAFLIVIFLVTEFVDIFIILDRVVPDGMILTSYSGIEVFVTIFLPICYSIFQDEKPKAIIYDTELEMILSNKESFEIFLDHCRRSFCAEGVLFYKDLEKYKHCQSNTRRRDMALHIVQCYLIQGSPQELNIGNIESLREEILFVIHTNNYAVQMLPDKLFDGVKSVTLSNLIDSYERLKRQNPKIKKLSNDWKEQQVLSSYSARPQSPVTEGPPLINQL</sequence>
<dbReference type="Proteomes" id="UP000444721">
    <property type="component" value="Unassembled WGS sequence"/>
</dbReference>
<dbReference type="InterPro" id="IPR016137">
    <property type="entry name" value="RGS"/>
</dbReference>
<dbReference type="SMART" id="SM00315">
    <property type="entry name" value="RGS"/>
    <property type="match status" value="1"/>
</dbReference>
<feature type="transmembrane region" description="Helical" evidence="2">
    <location>
        <begin position="48"/>
        <end position="67"/>
    </location>
</feature>
<organism evidence="4 5">
    <name type="scientific">Naegleria fowleri</name>
    <name type="common">Brain eating amoeba</name>
    <dbReference type="NCBI Taxonomy" id="5763"/>
    <lineage>
        <taxon>Eukaryota</taxon>
        <taxon>Discoba</taxon>
        <taxon>Heterolobosea</taxon>
        <taxon>Tetramitia</taxon>
        <taxon>Eutetramitia</taxon>
        <taxon>Vahlkampfiidae</taxon>
        <taxon>Naegleria</taxon>
    </lineage>
</organism>
<reference evidence="4 5" key="1">
    <citation type="journal article" date="2019" name="Sci. Rep.">
        <title>Nanopore sequencing improves the draft genome of the human pathogenic amoeba Naegleria fowleri.</title>
        <authorList>
            <person name="Liechti N."/>
            <person name="Schurch N."/>
            <person name="Bruggmann R."/>
            <person name="Wittwer M."/>
        </authorList>
    </citation>
    <scope>NUCLEOTIDE SEQUENCE [LARGE SCALE GENOMIC DNA]</scope>
    <source>
        <strain evidence="4 5">ATCC 30894</strain>
    </source>
</reference>
<evidence type="ECO:0000256" key="1">
    <source>
        <dbReference type="SAM" id="MobiDB-lite"/>
    </source>
</evidence>
<dbReference type="SUPFAM" id="SSF48097">
    <property type="entry name" value="Regulator of G-protein signaling, RGS"/>
    <property type="match status" value="1"/>
</dbReference>
<dbReference type="Pfam" id="PF00615">
    <property type="entry name" value="RGS"/>
    <property type="match status" value="1"/>
</dbReference>
<keyword evidence="5" id="KW-1185">Reference proteome</keyword>
<feature type="region of interest" description="Disordered" evidence="1">
    <location>
        <begin position="215"/>
        <end position="235"/>
    </location>
</feature>
<dbReference type="RefSeq" id="XP_044559319.1">
    <property type="nucleotide sequence ID" value="XM_044710295.1"/>
</dbReference>
<evidence type="ECO:0000256" key="2">
    <source>
        <dbReference type="SAM" id="Phobius"/>
    </source>
</evidence>
<dbReference type="InterPro" id="IPR044926">
    <property type="entry name" value="RGS_subdomain_2"/>
</dbReference>
<dbReference type="InterPro" id="IPR036305">
    <property type="entry name" value="RGS_sf"/>
</dbReference>